<feature type="compositionally biased region" description="Acidic residues" evidence="1">
    <location>
        <begin position="255"/>
        <end position="267"/>
    </location>
</feature>
<evidence type="ECO:0008006" key="4">
    <source>
        <dbReference type="Google" id="ProtNLM"/>
    </source>
</evidence>
<evidence type="ECO:0000256" key="1">
    <source>
        <dbReference type="SAM" id="MobiDB-lite"/>
    </source>
</evidence>
<accession>A0A427XH83</accession>
<proteinExistence type="predicted"/>
<evidence type="ECO:0000313" key="2">
    <source>
        <dbReference type="EMBL" id="RSH78255.1"/>
    </source>
</evidence>
<feature type="compositionally biased region" description="Polar residues" evidence="1">
    <location>
        <begin position="402"/>
        <end position="411"/>
    </location>
</feature>
<sequence>MADAEADADFLALSARTQRAVDKAFNKGLRSAGGRQSKRRRLNNNTSNGKTRSTRSTAAAAAVTLEEEGGGGFIPDDDDGGGGFIVDDDAGGFIPDDDRGGGGFLPDDDAGGFLPDDDGGGFIADDDDDGGFIPTDSGGPSRGSTRATPATPVATNSDERIPLRLVPSLLGALGLPADEDVLAVFRASASGWDGNGTEGEGEGAVSRRDFRAVCAALLPEDDGPGQGDGGGEDDEDVEEDLSSDDNDTDAFRPSDDDDDEPEEDDDGGYGAGPSTSTAKPKRRTRRTGLEAAPVAKLSTAQRALARELWDMLKPPTAAAPAPGSGQSNFILSRDDVKRWAREMGEMWSDEEITDMVSLFSTQNEGRGLSFDDFGAVMLRAGLSKRASSGARTVRPSARRSSCKTLRSTMSVSKAVVSEDMTKRPVKR</sequence>
<feature type="compositionally biased region" description="Polar residues" evidence="1">
    <location>
        <begin position="142"/>
        <end position="156"/>
    </location>
</feature>
<dbReference type="RefSeq" id="XP_028473402.1">
    <property type="nucleotide sequence ID" value="XM_028618446.1"/>
</dbReference>
<dbReference type="Proteomes" id="UP000279236">
    <property type="component" value="Unassembled WGS sequence"/>
</dbReference>
<dbReference type="Gene3D" id="1.10.238.10">
    <property type="entry name" value="EF-hand"/>
    <property type="match status" value="1"/>
</dbReference>
<feature type="compositionally biased region" description="Acidic residues" evidence="1">
    <location>
        <begin position="230"/>
        <end position="248"/>
    </location>
</feature>
<comment type="caution">
    <text evidence="2">The sequence shown here is derived from an EMBL/GenBank/DDBJ whole genome shotgun (WGS) entry which is preliminary data.</text>
</comment>
<feature type="region of interest" description="Disordered" evidence="1">
    <location>
        <begin position="213"/>
        <end position="297"/>
    </location>
</feature>
<organism evidence="2 3">
    <name type="scientific">Apiotrichum porosum</name>
    <dbReference type="NCBI Taxonomy" id="105984"/>
    <lineage>
        <taxon>Eukaryota</taxon>
        <taxon>Fungi</taxon>
        <taxon>Dikarya</taxon>
        <taxon>Basidiomycota</taxon>
        <taxon>Agaricomycotina</taxon>
        <taxon>Tremellomycetes</taxon>
        <taxon>Trichosporonales</taxon>
        <taxon>Trichosporonaceae</taxon>
        <taxon>Apiotrichum</taxon>
    </lineage>
</organism>
<feature type="region of interest" description="Disordered" evidence="1">
    <location>
        <begin position="188"/>
        <end position="207"/>
    </location>
</feature>
<protein>
    <recommendedName>
        <fullName evidence="4">EF-hand domain-containing protein</fullName>
    </recommendedName>
</protein>
<evidence type="ECO:0000313" key="3">
    <source>
        <dbReference type="Proteomes" id="UP000279236"/>
    </source>
</evidence>
<feature type="region of interest" description="Disordered" evidence="1">
    <location>
        <begin position="384"/>
        <end position="427"/>
    </location>
</feature>
<feature type="compositionally biased region" description="Acidic residues" evidence="1">
    <location>
        <begin position="106"/>
        <end position="130"/>
    </location>
</feature>
<dbReference type="GeneID" id="39587262"/>
<dbReference type="InterPro" id="IPR011992">
    <property type="entry name" value="EF-hand-dom_pair"/>
</dbReference>
<dbReference type="OrthoDB" id="2530165at2759"/>
<dbReference type="EMBL" id="RSCE01000013">
    <property type="protein sequence ID" value="RSH78255.1"/>
    <property type="molecule type" value="Genomic_DNA"/>
</dbReference>
<feature type="compositionally biased region" description="Acidic residues" evidence="1">
    <location>
        <begin position="65"/>
        <end position="90"/>
    </location>
</feature>
<keyword evidence="3" id="KW-1185">Reference proteome</keyword>
<gene>
    <name evidence="2" type="ORF">EHS24_002719</name>
</gene>
<dbReference type="SUPFAM" id="SSF47473">
    <property type="entry name" value="EF-hand"/>
    <property type="match status" value="1"/>
</dbReference>
<dbReference type="AlphaFoldDB" id="A0A427XH83"/>
<feature type="region of interest" description="Disordered" evidence="1">
    <location>
        <begin position="26"/>
        <end position="159"/>
    </location>
</feature>
<name>A0A427XH83_9TREE</name>
<reference evidence="2 3" key="1">
    <citation type="submission" date="2018-11" db="EMBL/GenBank/DDBJ databases">
        <title>Genome sequence of Apiotrichum porosum DSM 27194.</title>
        <authorList>
            <person name="Aliyu H."/>
            <person name="Gorte O."/>
            <person name="Ochsenreither K."/>
        </authorList>
    </citation>
    <scope>NUCLEOTIDE SEQUENCE [LARGE SCALE GENOMIC DNA]</scope>
    <source>
        <strain evidence="2 3">DSM 27194</strain>
    </source>
</reference>